<sequence>MNFALQNVSLLALEIFFIGLLVLVTLMIAGISWTVISRLYKGQR</sequence>
<comment type="caution">
    <text evidence="1">The sequence shown here is derived from an EMBL/GenBank/DDBJ whole genome shotgun (WGS) entry which is preliminary data.</text>
</comment>
<evidence type="ECO:0000313" key="1">
    <source>
        <dbReference type="EMBL" id="PRZ18400.1"/>
    </source>
</evidence>
<name>A0A2T0YRV9_9MICC</name>
<keyword evidence="2" id="KW-1185">Reference proteome</keyword>
<dbReference type="EMBL" id="PVTY01000002">
    <property type="protein sequence ID" value="PRZ18400.1"/>
    <property type="molecule type" value="Genomic_DNA"/>
</dbReference>
<gene>
    <name evidence="1" type="ORF">BCL67_10262</name>
</gene>
<proteinExistence type="predicted"/>
<dbReference type="RefSeq" id="WP_255342456.1">
    <property type="nucleotide sequence ID" value="NZ_BAAALK010000008.1"/>
</dbReference>
<accession>A0A2T0YRV9</accession>
<organism evidence="1 2">
    <name type="scientific">Nesterenkonia sandarakina</name>
    <dbReference type="NCBI Taxonomy" id="272918"/>
    <lineage>
        <taxon>Bacteria</taxon>
        <taxon>Bacillati</taxon>
        <taxon>Actinomycetota</taxon>
        <taxon>Actinomycetes</taxon>
        <taxon>Micrococcales</taxon>
        <taxon>Micrococcaceae</taxon>
        <taxon>Nesterenkonia</taxon>
    </lineage>
</organism>
<evidence type="ECO:0000313" key="2">
    <source>
        <dbReference type="Proteomes" id="UP000238217"/>
    </source>
</evidence>
<dbReference type="AlphaFoldDB" id="A0A2T0YRV9"/>
<dbReference type="Proteomes" id="UP000238217">
    <property type="component" value="Unassembled WGS sequence"/>
</dbReference>
<protein>
    <submittedName>
        <fullName evidence="1">Uncharacterized protein</fullName>
    </submittedName>
</protein>
<reference evidence="1 2" key="1">
    <citation type="submission" date="2018-03" db="EMBL/GenBank/DDBJ databases">
        <title>Comparative analysis of microorganisms from saline springs in Andes Mountain Range, Colombia.</title>
        <authorList>
            <person name="Rubin E."/>
        </authorList>
    </citation>
    <scope>NUCLEOTIDE SEQUENCE [LARGE SCALE GENOMIC DNA]</scope>
    <source>
        <strain evidence="1 2">CG 35</strain>
    </source>
</reference>